<dbReference type="NCBIfam" id="TIGR01730">
    <property type="entry name" value="RND_mfp"/>
    <property type="match status" value="1"/>
</dbReference>
<dbReference type="Proteomes" id="UP000029989">
    <property type="component" value="Unassembled WGS sequence"/>
</dbReference>
<reference evidence="5 6" key="1">
    <citation type="journal article" date="2015" name="Stand. Genomic Sci.">
        <title>Genomic information of the arsenic-resistant bacterium Lysobacter arseniciresistens type strain ZS79(T) and comparison of Lysobacter draft genomes.</title>
        <authorList>
            <person name="Liu L."/>
            <person name="Zhang S."/>
            <person name="Luo M."/>
            <person name="Wang G."/>
        </authorList>
    </citation>
    <scope>NUCLEOTIDE SEQUENCE [LARGE SCALE GENOMIC DNA]</scope>
    <source>
        <strain evidence="5 6">ZS79</strain>
    </source>
</reference>
<dbReference type="AlphaFoldDB" id="A0A0A0EU80"/>
<evidence type="ECO:0000259" key="3">
    <source>
        <dbReference type="Pfam" id="PF25954"/>
    </source>
</evidence>
<evidence type="ECO:0000313" key="6">
    <source>
        <dbReference type="Proteomes" id="UP000029989"/>
    </source>
</evidence>
<dbReference type="Gene3D" id="2.40.50.100">
    <property type="match status" value="1"/>
</dbReference>
<dbReference type="SUPFAM" id="SSF111369">
    <property type="entry name" value="HlyD-like secretion proteins"/>
    <property type="match status" value="1"/>
</dbReference>
<dbReference type="STRING" id="913325.N799_09305"/>
<dbReference type="Gene3D" id="2.40.30.170">
    <property type="match status" value="1"/>
</dbReference>
<dbReference type="InterPro" id="IPR058647">
    <property type="entry name" value="BSH_CzcB-like"/>
</dbReference>
<comment type="caution">
    <text evidence="5">The sequence shown here is derived from an EMBL/GenBank/DDBJ whole genome shotgun (WGS) entry which is preliminary data.</text>
</comment>
<dbReference type="InterPro" id="IPR006143">
    <property type="entry name" value="RND_pump_MFP"/>
</dbReference>
<dbReference type="EMBL" id="AVPT01000026">
    <property type="protein sequence ID" value="KGM54461.1"/>
    <property type="molecule type" value="Genomic_DNA"/>
</dbReference>
<evidence type="ECO:0000256" key="1">
    <source>
        <dbReference type="ARBA" id="ARBA00009477"/>
    </source>
</evidence>
<dbReference type="eggNOG" id="COG0845">
    <property type="taxonomic scope" value="Bacteria"/>
</dbReference>
<accession>A0A0A0EU80</accession>
<dbReference type="Gene3D" id="1.10.287.470">
    <property type="entry name" value="Helix hairpin bin"/>
    <property type="match status" value="1"/>
</dbReference>
<dbReference type="Gene3D" id="2.40.420.20">
    <property type="match status" value="1"/>
</dbReference>
<dbReference type="PANTHER" id="PTHR30469:SF15">
    <property type="entry name" value="HLYD FAMILY OF SECRETION PROTEINS"/>
    <property type="match status" value="1"/>
</dbReference>
<feature type="coiled-coil region" evidence="2">
    <location>
        <begin position="85"/>
        <end position="112"/>
    </location>
</feature>
<dbReference type="GO" id="GO:1990281">
    <property type="term" value="C:efflux pump complex"/>
    <property type="evidence" value="ECO:0007669"/>
    <property type="project" value="TreeGrafter"/>
</dbReference>
<dbReference type="Pfam" id="PF25954">
    <property type="entry name" value="Beta-barrel_RND_2"/>
    <property type="match status" value="1"/>
</dbReference>
<keyword evidence="2" id="KW-0175">Coiled coil</keyword>
<evidence type="ECO:0000259" key="4">
    <source>
        <dbReference type="Pfam" id="PF25973"/>
    </source>
</evidence>
<evidence type="ECO:0000256" key="2">
    <source>
        <dbReference type="SAM" id="Coils"/>
    </source>
</evidence>
<dbReference type="InterPro" id="IPR058792">
    <property type="entry name" value="Beta-barrel_RND_2"/>
</dbReference>
<name>A0A0A0EU80_9GAMM</name>
<dbReference type="GO" id="GO:0015562">
    <property type="term" value="F:efflux transmembrane transporter activity"/>
    <property type="evidence" value="ECO:0007669"/>
    <property type="project" value="TreeGrafter"/>
</dbReference>
<feature type="domain" description="CzcB-like barrel-sandwich hybrid" evidence="4">
    <location>
        <begin position="58"/>
        <end position="192"/>
    </location>
</feature>
<evidence type="ECO:0000313" key="5">
    <source>
        <dbReference type="EMBL" id="KGM54461.1"/>
    </source>
</evidence>
<dbReference type="PANTHER" id="PTHR30469">
    <property type="entry name" value="MULTIDRUG RESISTANCE PROTEIN MDTA"/>
    <property type="match status" value="1"/>
</dbReference>
<dbReference type="Pfam" id="PF25973">
    <property type="entry name" value="BSH_CzcB"/>
    <property type="match status" value="1"/>
</dbReference>
<comment type="similarity">
    <text evidence="1">Belongs to the membrane fusion protein (MFP) (TC 8.A.1) family.</text>
</comment>
<sequence>MTAGLLALATLGAGCGTDDAAVERARPVLVTQPGTADGAAPSFAGDVRAREESPLSFRVGGKIVERMVDVGDHVSRGDVLATLDAGDLQARARAARAQLAAAEAELARARADQARFAALAQDRLVSRSAVDAQNAAATAAQGQVDAARAELEVAGNQAGYSQLRANADGVIAARHVEAGQVVGAGQPVFTLAADGAREVVFAVPEGTVDAIRPGQAVQVELWSHPDKRWPGRVREVAPMADPASRTFAARAVVDAPAGTLELGQSARVHIDTGDGGGLSVPLSALQRTGDDAVAVFVVEPAGSTLKLQPVRIGPYGNERVPVTAGLAADAWVVAAGGHLLREGQKVVAVDRDNRPVLDPPAAVAVPASTD</sequence>
<gene>
    <name evidence="5" type="ORF">N799_09305</name>
</gene>
<feature type="domain" description="CusB-like beta-barrel" evidence="3">
    <location>
        <begin position="199"/>
        <end position="272"/>
    </location>
</feature>
<proteinExistence type="inferred from homology"/>
<keyword evidence="6" id="KW-1185">Reference proteome</keyword>
<organism evidence="5 6">
    <name type="scientific">Lysobacter arseniciresistens ZS79</name>
    <dbReference type="NCBI Taxonomy" id="913325"/>
    <lineage>
        <taxon>Bacteria</taxon>
        <taxon>Pseudomonadati</taxon>
        <taxon>Pseudomonadota</taxon>
        <taxon>Gammaproteobacteria</taxon>
        <taxon>Lysobacterales</taxon>
        <taxon>Lysobacteraceae</taxon>
        <taxon>Novilysobacter</taxon>
    </lineage>
</organism>
<protein>
    <submittedName>
        <fullName evidence="5">RND transporter</fullName>
    </submittedName>
</protein>